<dbReference type="AlphaFoldDB" id="A0AAW1VVT7"/>
<dbReference type="EMBL" id="JBEDUW010000007">
    <property type="protein sequence ID" value="KAK9912152.1"/>
    <property type="molecule type" value="Genomic_DNA"/>
</dbReference>
<dbReference type="PANTHER" id="PTHR33878:SF4">
    <property type="entry name" value="OS08G0558900 PROTEIN"/>
    <property type="match status" value="1"/>
</dbReference>
<sequence>MESSRGATRYYSEGKGKILSEEERAAENVYIKKMERERMEKQKQKAEKERTDNEKETADKLCGIPLMVLNFHFLVSFLFCRRLRGPIKAEIVIFAT</sequence>
<evidence type="ECO:0000313" key="2">
    <source>
        <dbReference type="EMBL" id="KAK9912152.1"/>
    </source>
</evidence>
<protein>
    <submittedName>
        <fullName evidence="2">Uncharacterized protein</fullName>
    </submittedName>
</protein>
<feature type="coiled-coil region" evidence="1">
    <location>
        <begin position="29"/>
        <end position="61"/>
    </location>
</feature>
<evidence type="ECO:0000313" key="3">
    <source>
        <dbReference type="Proteomes" id="UP001457282"/>
    </source>
</evidence>
<organism evidence="2 3">
    <name type="scientific">Rubus argutus</name>
    <name type="common">Southern blackberry</name>
    <dbReference type="NCBI Taxonomy" id="59490"/>
    <lineage>
        <taxon>Eukaryota</taxon>
        <taxon>Viridiplantae</taxon>
        <taxon>Streptophyta</taxon>
        <taxon>Embryophyta</taxon>
        <taxon>Tracheophyta</taxon>
        <taxon>Spermatophyta</taxon>
        <taxon>Magnoliopsida</taxon>
        <taxon>eudicotyledons</taxon>
        <taxon>Gunneridae</taxon>
        <taxon>Pentapetalae</taxon>
        <taxon>rosids</taxon>
        <taxon>fabids</taxon>
        <taxon>Rosales</taxon>
        <taxon>Rosaceae</taxon>
        <taxon>Rosoideae</taxon>
        <taxon>Rosoideae incertae sedis</taxon>
        <taxon>Rubus</taxon>
    </lineage>
</organism>
<gene>
    <name evidence="2" type="ORF">M0R45_036025</name>
</gene>
<keyword evidence="1" id="KW-0175">Coiled coil</keyword>
<evidence type="ECO:0000256" key="1">
    <source>
        <dbReference type="SAM" id="Coils"/>
    </source>
</evidence>
<keyword evidence="3" id="KW-1185">Reference proteome</keyword>
<accession>A0AAW1VVT7</accession>
<reference evidence="2 3" key="1">
    <citation type="journal article" date="2023" name="G3 (Bethesda)">
        <title>A chromosome-length genome assembly and annotation of blackberry (Rubus argutus, cv. 'Hillquist').</title>
        <authorList>
            <person name="Bruna T."/>
            <person name="Aryal R."/>
            <person name="Dudchenko O."/>
            <person name="Sargent D.J."/>
            <person name="Mead D."/>
            <person name="Buti M."/>
            <person name="Cavallini A."/>
            <person name="Hytonen T."/>
            <person name="Andres J."/>
            <person name="Pham M."/>
            <person name="Weisz D."/>
            <person name="Mascagni F."/>
            <person name="Usai G."/>
            <person name="Natali L."/>
            <person name="Bassil N."/>
            <person name="Fernandez G.E."/>
            <person name="Lomsadze A."/>
            <person name="Armour M."/>
            <person name="Olukolu B."/>
            <person name="Poorten T."/>
            <person name="Britton C."/>
            <person name="Davik J."/>
            <person name="Ashrafi H."/>
            <person name="Aiden E.L."/>
            <person name="Borodovsky M."/>
            <person name="Worthington M."/>
        </authorList>
    </citation>
    <scope>NUCLEOTIDE SEQUENCE [LARGE SCALE GENOMIC DNA]</scope>
    <source>
        <strain evidence="2">PI 553951</strain>
    </source>
</reference>
<name>A0AAW1VVT7_RUBAR</name>
<dbReference type="Proteomes" id="UP001457282">
    <property type="component" value="Unassembled WGS sequence"/>
</dbReference>
<comment type="caution">
    <text evidence="2">The sequence shown here is derived from an EMBL/GenBank/DDBJ whole genome shotgun (WGS) entry which is preliminary data.</text>
</comment>
<proteinExistence type="predicted"/>
<dbReference type="PANTHER" id="PTHR33878">
    <property type="entry name" value="OS08G0559000 PROTEIN"/>
    <property type="match status" value="1"/>
</dbReference>
<dbReference type="InterPro" id="IPR045284">
    <property type="entry name" value="At2g27730-like"/>
</dbReference>